<dbReference type="STRING" id="100225.SAMN05421595_2382"/>
<evidence type="ECO:0000256" key="2">
    <source>
        <dbReference type="SAM" id="Phobius"/>
    </source>
</evidence>
<sequence length="120" mass="12451">MNGVVFWLVPGLSILGALFVLVSAIAMMRERDAISRINVLSPATGLGLPLIVVAGYLHRTAQVGFDAVDLAKLLATLAALLVVSSVASNVLARAAYLSGAPVDARTAPQDLAVEPEETAR</sequence>
<keyword evidence="2" id="KW-0812">Transmembrane</keyword>
<reference evidence="3 4" key="1">
    <citation type="submission" date="2012-08" db="EMBL/GenBank/DDBJ databases">
        <title>Whole genome shotgun sequence of Austwickia chelonae NBRC 105200.</title>
        <authorList>
            <person name="Yoshida I."/>
            <person name="Hosoyama A."/>
            <person name="Tsuchikane K."/>
            <person name="Katsumata H."/>
            <person name="Ando Y."/>
            <person name="Ohji S."/>
            <person name="Hamada M."/>
            <person name="Tamura T."/>
            <person name="Yamazoe A."/>
            <person name="Yamazaki S."/>
            <person name="Fujita N."/>
        </authorList>
    </citation>
    <scope>NUCLEOTIDE SEQUENCE [LARGE SCALE GENOMIC DNA]</scope>
    <source>
        <strain evidence="3 4">NBRC 105200</strain>
    </source>
</reference>
<feature type="transmembrane region" description="Helical" evidence="2">
    <location>
        <begin position="70"/>
        <end position="92"/>
    </location>
</feature>
<comment type="caution">
    <text evidence="3">The sequence shown here is derived from an EMBL/GenBank/DDBJ whole genome shotgun (WGS) entry which is preliminary data.</text>
</comment>
<keyword evidence="4" id="KW-1185">Reference proteome</keyword>
<evidence type="ECO:0000313" key="4">
    <source>
        <dbReference type="Proteomes" id="UP000008495"/>
    </source>
</evidence>
<feature type="transmembrane region" description="Helical" evidence="2">
    <location>
        <begin position="39"/>
        <end position="58"/>
    </location>
</feature>
<protein>
    <recommendedName>
        <fullName evidence="5">Na(+)/H(+) antiporter subunit G</fullName>
    </recommendedName>
</protein>
<dbReference type="InterPro" id="IPR005133">
    <property type="entry name" value="PhaG_MnhG_YufB"/>
</dbReference>
<dbReference type="AlphaFoldDB" id="K6VPR3"/>
<dbReference type="Pfam" id="PF03334">
    <property type="entry name" value="PhaG_MnhG_YufB"/>
    <property type="match status" value="1"/>
</dbReference>
<dbReference type="PANTHER" id="PTHR34703">
    <property type="entry name" value="ANTIPORTER SUBUNIT MNHG2-RELATED"/>
    <property type="match status" value="1"/>
</dbReference>
<dbReference type="EMBL" id="BAGZ01000016">
    <property type="protein sequence ID" value="GAB78729.1"/>
    <property type="molecule type" value="Genomic_DNA"/>
</dbReference>
<dbReference type="Proteomes" id="UP000008495">
    <property type="component" value="Unassembled WGS sequence"/>
</dbReference>
<gene>
    <name evidence="3" type="ORF">AUCHE_16_01500</name>
</gene>
<organism evidence="3 4">
    <name type="scientific">Austwickia chelonae NBRC 105200</name>
    <dbReference type="NCBI Taxonomy" id="1184607"/>
    <lineage>
        <taxon>Bacteria</taxon>
        <taxon>Bacillati</taxon>
        <taxon>Actinomycetota</taxon>
        <taxon>Actinomycetes</taxon>
        <taxon>Micrococcales</taxon>
        <taxon>Dermatophilaceae</taxon>
        <taxon>Austwickia</taxon>
    </lineage>
</organism>
<feature type="transmembrane region" description="Helical" evidence="2">
    <location>
        <begin position="6"/>
        <end position="27"/>
    </location>
</feature>
<dbReference type="RefSeq" id="WP_006503486.1">
    <property type="nucleotide sequence ID" value="NZ_BAGZ01000016.1"/>
</dbReference>
<proteinExistence type="inferred from homology"/>
<keyword evidence="2" id="KW-1133">Transmembrane helix</keyword>
<comment type="similarity">
    <text evidence="1">Belongs to the CPA3 antiporters (TC 2.A.63) subunit G family.</text>
</comment>
<dbReference type="eggNOG" id="ENOG5030KWU">
    <property type="taxonomic scope" value="Bacteria"/>
</dbReference>
<accession>K6VPR3</accession>
<keyword evidence="2" id="KW-0472">Membrane</keyword>
<dbReference type="PANTHER" id="PTHR34703:SF1">
    <property type="entry name" value="ANTIPORTER SUBUNIT MNHG2-RELATED"/>
    <property type="match status" value="1"/>
</dbReference>
<evidence type="ECO:0000256" key="1">
    <source>
        <dbReference type="ARBA" id="ARBA00008404"/>
    </source>
</evidence>
<dbReference type="OrthoDB" id="3730907at2"/>
<evidence type="ECO:0000313" key="3">
    <source>
        <dbReference type="EMBL" id="GAB78729.1"/>
    </source>
</evidence>
<evidence type="ECO:0008006" key="5">
    <source>
        <dbReference type="Google" id="ProtNLM"/>
    </source>
</evidence>
<name>K6VPR3_9MICO</name>
<dbReference type="GO" id="GO:0015385">
    <property type="term" value="F:sodium:proton antiporter activity"/>
    <property type="evidence" value="ECO:0007669"/>
    <property type="project" value="TreeGrafter"/>
</dbReference>